<dbReference type="Pfam" id="PF00497">
    <property type="entry name" value="SBP_bac_3"/>
    <property type="match status" value="1"/>
</dbReference>
<evidence type="ECO:0000259" key="2">
    <source>
        <dbReference type="Pfam" id="PF00497"/>
    </source>
</evidence>
<evidence type="ECO:0000313" key="3">
    <source>
        <dbReference type="EMBL" id="HJG30446.1"/>
    </source>
</evidence>
<feature type="non-terminal residue" evidence="3">
    <location>
        <position position="175"/>
    </location>
</feature>
<comment type="caution">
    <text evidence="3">The sequence shown here is derived from an EMBL/GenBank/DDBJ whole genome shotgun (WGS) entry which is preliminary data.</text>
</comment>
<reference evidence="3" key="1">
    <citation type="journal article" date="2021" name="PeerJ">
        <title>Extensive microbial diversity within the chicken gut microbiome revealed by metagenomics and culture.</title>
        <authorList>
            <person name="Gilroy R."/>
            <person name="Ravi A."/>
            <person name="Getino M."/>
            <person name="Pursley I."/>
            <person name="Horton D.L."/>
            <person name="Alikhan N.F."/>
            <person name="Baker D."/>
            <person name="Gharbi K."/>
            <person name="Hall N."/>
            <person name="Watson M."/>
            <person name="Adriaenssens E.M."/>
            <person name="Foster-Nyarko E."/>
            <person name="Jarju S."/>
            <person name="Secka A."/>
            <person name="Antonio M."/>
            <person name="Oren A."/>
            <person name="Chaudhuri R.R."/>
            <person name="La Ragione R."/>
            <person name="Hildebrand F."/>
            <person name="Pallen M.J."/>
        </authorList>
    </citation>
    <scope>NUCLEOTIDE SEQUENCE</scope>
    <source>
        <strain evidence="3">ChiGjej2B2-7701</strain>
    </source>
</reference>
<evidence type="ECO:0000313" key="4">
    <source>
        <dbReference type="Proteomes" id="UP000746751"/>
    </source>
</evidence>
<evidence type="ECO:0000256" key="1">
    <source>
        <dbReference type="ARBA" id="ARBA00022729"/>
    </source>
</evidence>
<name>A0A921LQ01_9ACTN</name>
<proteinExistence type="predicted"/>
<dbReference type="InterPro" id="IPR001638">
    <property type="entry name" value="Solute-binding_3/MltF_N"/>
</dbReference>
<dbReference type="Proteomes" id="UP000746751">
    <property type="component" value="Unassembled WGS sequence"/>
</dbReference>
<protein>
    <submittedName>
        <fullName evidence="3">Transporter substrate-binding domain-containing protein</fullName>
    </submittedName>
</protein>
<dbReference type="PROSITE" id="PS51257">
    <property type="entry name" value="PROKAR_LIPOPROTEIN"/>
    <property type="match status" value="1"/>
</dbReference>
<dbReference type="Gene3D" id="3.40.190.10">
    <property type="entry name" value="Periplasmic binding protein-like II"/>
    <property type="match status" value="2"/>
</dbReference>
<keyword evidence="1" id="KW-0732">Signal</keyword>
<dbReference type="SUPFAM" id="SSF53850">
    <property type="entry name" value="Periplasmic binding protein-like II"/>
    <property type="match status" value="1"/>
</dbReference>
<feature type="domain" description="Solute-binding protein family 3/N-terminal" evidence="2">
    <location>
        <begin position="51"/>
        <end position="140"/>
    </location>
</feature>
<reference evidence="3" key="2">
    <citation type="submission" date="2021-09" db="EMBL/GenBank/DDBJ databases">
        <authorList>
            <person name="Gilroy R."/>
        </authorList>
    </citation>
    <scope>NUCLEOTIDE SEQUENCE</scope>
    <source>
        <strain evidence="3">ChiGjej2B2-7701</strain>
    </source>
</reference>
<dbReference type="PANTHER" id="PTHR35936:SF38">
    <property type="entry name" value="GLUTAMINE-BINDING PERIPLASMIC PROTEIN"/>
    <property type="match status" value="1"/>
</dbReference>
<gene>
    <name evidence="3" type="ORF">K8U80_03510</name>
</gene>
<dbReference type="PANTHER" id="PTHR35936">
    <property type="entry name" value="MEMBRANE-BOUND LYTIC MUREIN TRANSGLYCOSYLASE F"/>
    <property type="match status" value="1"/>
</dbReference>
<dbReference type="PROSITE" id="PS51318">
    <property type="entry name" value="TAT"/>
    <property type="match status" value="1"/>
</dbReference>
<dbReference type="EMBL" id="DYVF01000026">
    <property type="protein sequence ID" value="HJG30446.1"/>
    <property type="molecule type" value="Genomic_DNA"/>
</dbReference>
<accession>A0A921LQ01</accession>
<sequence length="175" mass="17939">MSASVSRRTFLGIAGGAASVLGLVACGGNDAATSGDDASAASNDSSDKTYIVATDTTFAPFEFTNDANEFVGIDVDILAAIAADQGFTYELNSLGFDAAVAALESNQADAVIAGMSITEERQEKYDFSDPYYDSYVCAAAAEGGDVSSLENLNGMTVACKTGTQSASWAESIAEE</sequence>
<organism evidence="3 4">
    <name type="scientific">Collinsella ihumii</name>
    <dbReference type="NCBI Taxonomy" id="1720204"/>
    <lineage>
        <taxon>Bacteria</taxon>
        <taxon>Bacillati</taxon>
        <taxon>Actinomycetota</taxon>
        <taxon>Coriobacteriia</taxon>
        <taxon>Coriobacteriales</taxon>
        <taxon>Coriobacteriaceae</taxon>
        <taxon>Collinsella</taxon>
    </lineage>
</organism>
<dbReference type="InterPro" id="IPR006311">
    <property type="entry name" value="TAT_signal"/>
</dbReference>
<dbReference type="AlphaFoldDB" id="A0A921LQ01"/>